<sequence length="255" mass="28817">MSAWAKIQTIEEPISFAEITSEQLAHSLQEKEIKKHAKTVVKETPKVPEAVPELFEIDQTESDATIAHMVQSELNAEYDLMLKRTEKKFNRDSKGLCILANIFICFMLFYIAESAPLCISVNISYLNYRAGLEEPEEPRNADIDDENRDFDRFVSVEKEYASIPRCGYKKVGDGEASQIVTKHDMLMTSRINACRVLEFPPGIQTGDTGGFDVKLNNKVFNSLRQHSFAHCSREKAKAHPKPQAKSQSTTPKAEE</sequence>
<organism evidence="3 4">
    <name type="scientific">Trichomalopsis sarcophagae</name>
    <dbReference type="NCBI Taxonomy" id="543379"/>
    <lineage>
        <taxon>Eukaryota</taxon>
        <taxon>Metazoa</taxon>
        <taxon>Ecdysozoa</taxon>
        <taxon>Arthropoda</taxon>
        <taxon>Hexapoda</taxon>
        <taxon>Insecta</taxon>
        <taxon>Pterygota</taxon>
        <taxon>Neoptera</taxon>
        <taxon>Endopterygota</taxon>
        <taxon>Hymenoptera</taxon>
        <taxon>Apocrita</taxon>
        <taxon>Proctotrupomorpha</taxon>
        <taxon>Chalcidoidea</taxon>
        <taxon>Pteromalidae</taxon>
        <taxon>Pteromalinae</taxon>
        <taxon>Trichomalopsis</taxon>
    </lineage>
</organism>
<dbReference type="EMBL" id="NNAY01000676">
    <property type="protein sequence ID" value="OXU27051.1"/>
    <property type="molecule type" value="Genomic_DNA"/>
</dbReference>
<evidence type="ECO:0000313" key="3">
    <source>
        <dbReference type="EMBL" id="OXU27051.1"/>
    </source>
</evidence>
<evidence type="ECO:0000256" key="1">
    <source>
        <dbReference type="SAM" id="MobiDB-lite"/>
    </source>
</evidence>
<keyword evidence="2" id="KW-0812">Transmembrane</keyword>
<name>A0A232F884_9HYME</name>
<evidence type="ECO:0000256" key="2">
    <source>
        <dbReference type="SAM" id="Phobius"/>
    </source>
</evidence>
<proteinExistence type="predicted"/>
<dbReference type="Proteomes" id="UP000215335">
    <property type="component" value="Unassembled WGS sequence"/>
</dbReference>
<accession>A0A232F884</accession>
<feature type="transmembrane region" description="Helical" evidence="2">
    <location>
        <begin position="93"/>
        <end position="112"/>
    </location>
</feature>
<feature type="compositionally biased region" description="Polar residues" evidence="1">
    <location>
        <begin position="244"/>
        <end position="255"/>
    </location>
</feature>
<reference evidence="3 4" key="1">
    <citation type="journal article" date="2017" name="Curr. Biol.">
        <title>The Evolution of Venom by Co-option of Single-Copy Genes.</title>
        <authorList>
            <person name="Martinson E.O."/>
            <person name="Mrinalini"/>
            <person name="Kelkar Y.D."/>
            <person name="Chang C.H."/>
            <person name="Werren J.H."/>
        </authorList>
    </citation>
    <scope>NUCLEOTIDE SEQUENCE [LARGE SCALE GENOMIC DNA]</scope>
    <source>
        <strain evidence="3 4">Alberta</strain>
        <tissue evidence="3">Whole body</tissue>
    </source>
</reference>
<keyword evidence="2" id="KW-0472">Membrane</keyword>
<keyword evidence="4" id="KW-1185">Reference proteome</keyword>
<protein>
    <submittedName>
        <fullName evidence="3">Uncharacterized protein</fullName>
    </submittedName>
</protein>
<evidence type="ECO:0000313" key="4">
    <source>
        <dbReference type="Proteomes" id="UP000215335"/>
    </source>
</evidence>
<dbReference type="STRING" id="543379.A0A232F884"/>
<keyword evidence="2" id="KW-1133">Transmembrane helix</keyword>
<feature type="region of interest" description="Disordered" evidence="1">
    <location>
        <begin position="230"/>
        <end position="255"/>
    </location>
</feature>
<dbReference type="AlphaFoldDB" id="A0A232F884"/>
<dbReference type="OrthoDB" id="205248at2759"/>
<comment type="caution">
    <text evidence="3">The sequence shown here is derived from an EMBL/GenBank/DDBJ whole genome shotgun (WGS) entry which is preliminary data.</text>
</comment>
<gene>
    <name evidence="3" type="ORF">TSAR_008592</name>
</gene>